<evidence type="ECO:0000313" key="13">
    <source>
        <dbReference type="EMBL" id="ONH65786.1"/>
    </source>
</evidence>
<sequence>MSDNDFVISLLVRAGAAAGTSTDLTFFPIDTIKTRLQAKGGFFHNGGWRGIYRGLGSAVIASAPSASLFFVTYDTMKSVLTPITKSRIANEDIASATAHMLSASCGEIAACLVRVPAEVIKQRTQASKFSSSLDTFKSVWRNESGEGIIRGFYRGWGTTTIMREIPFTIIQFPLYEWLKKTWAKKNGKEVVNPLQGAICGSIAGGVAAALTTPLDVLKTRIMLNEKRVGVLSLAKTILKEEGFKVFLSGIGPRTMWISAGGAIFLGVYETASTALRTIKEKV</sequence>
<dbReference type="InterPro" id="IPR023395">
    <property type="entry name" value="MCP_dom_sf"/>
</dbReference>
<feature type="repeat" description="Solcar" evidence="11">
    <location>
        <begin position="94"/>
        <end position="181"/>
    </location>
</feature>
<keyword evidence="5" id="KW-0677">Repeat</keyword>
<dbReference type="SUPFAM" id="SSF103506">
    <property type="entry name" value="Mitochondrial carrier"/>
    <property type="match status" value="1"/>
</dbReference>
<dbReference type="STRING" id="36022.A0A1V2L3F7"/>
<evidence type="ECO:0000256" key="1">
    <source>
        <dbReference type="ARBA" id="ARBA00004448"/>
    </source>
</evidence>
<keyword evidence="7" id="KW-1133">Transmembrane helix</keyword>
<organism evidence="13 14">
    <name type="scientific">Cyberlindnera fabianii</name>
    <name type="common">Yeast</name>
    <name type="synonym">Hansenula fabianii</name>
    <dbReference type="NCBI Taxonomy" id="36022"/>
    <lineage>
        <taxon>Eukaryota</taxon>
        <taxon>Fungi</taxon>
        <taxon>Dikarya</taxon>
        <taxon>Ascomycota</taxon>
        <taxon>Saccharomycotina</taxon>
        <taxon>Saccharomycetes</taxon>
        <taxon>Phaffomycetales</taxon>
        <taxon>Phaffomycetaceae</taxon>
        <taxon>Cyberlindnera</taxon>
    </lineage>
</organism>
<evidence type="ECO:0000256" key="9">
    <source>
        <dbReference type="ARBA" id="ARBA00023136"/>
    </source>
</evidence>
<dbReference type="Proteomes" id="UP000189513">
    <property type="component" value="Unassembled WGS sequence"/>
</dbReference>
<protein>
    <recommendedName>
        <fullName evidence="10">Putative mitochondrial carrier protein PET8</fullName>
    </recommendedName>
</protein>
<dbReference type="GO" id="GO:0005743">
    <property type="term" value="C:mitochondrial inner membrane"/>
    <property type="evidence" value="ECO:0007669"/>
    <property type="project" value="UniProtKB-SubCell"/>
</dbReference>
<feature type="repeat" description="Solcar" evidence="11">
    <location>
        <begin position="191"/>
        <end position="274"/>
    </location>
</feature>
<keyword evidence="6" id="KW-0999">Mitochondrion inner membrane</keyword>
<keyword evidence="3 12" id="KW-0813">Transport</keyword>
<evidence type="ECO:0000256" key="2">
    <source>
        <dbReference type="ARBA" id="ARBA00006375"/>
    </source>
</evidence>
<comment type="subcellular location">
    <subcellularLocation>
        <location evidence="1">Mitochondrion inner membrane</location>
        <topology evidence="1">Multi-pass membrane protein</topology>
    </subcellularLocation>
</comment>
<keyword evidence="8" id="KW-0496">Mitochondrion</keyword>
<dbReference type="AlphaFoldDB" id="A0A1V2L3F7"/>
<feature type="repeat" description="Solcar" evidence="11">
    <location>
        <begin position="4"/>
        <end position="79"/>
    </location>
</feature>
<accession>A0A1V2L3F7</accession>
<keyword evidence="9 11" id="KW-0472">Membrane</keyword>
<proteinExistence type="inferred from homology"/>
<dbReference type="EMBL" id="MPUK01000009">
    <property type="protein sequence ID" value="ONH65786.1"/>
    <property type="molecule type" value="Genomic_DNA"/>
</dbReference>
<dbReference type="InterPro" id="IPR018108">
    <property type="entry name" value="MCP_transmembrane"/>
</dbReference>
<evidence type="ECO:0000256" key="4">
    <source>
        <dbReference type="ARBA" id="ARBA00022692"/>
    </source>
</evidence>
<dbReference type="FunFam" id="1.50.40.10:FF:000018">
    <property type="entry name" value="S-adenosylmethionine mitochondrial carrier protein-like"/>
    <property type="match status" value="1"/>
</dbReference>
<dbReference type="PANTHER" id="PTHR45667">
    <property type="entry name" value="S-ADENOSYLMETHIONINE MITOCHONDRIAL CARRIER PROTEIN"/>
    <property type="match status" value="1"/>
</dbReference>
<evidence type="ECO:0000256" key="11">
    <source>
        <dbReference type="PROSITE-ProRule" id="PRU00282"/>
    </source>
</evidence>
<comment type="similarity">
    <text evidence="2 12">Belongs to the mitochondrial carrier (TC 2.A.29) family.</text>
</comment>
<dbReference type="OMA" id="IGPRTMW"/>
<dbReference type="Pfam" id="PF00153">
    <property type="entry name" value="Mito_carr"/>
    <property type="match status" value="3"/>
</dbReference>
<comment type="caution">
    <text evidence="13">The sequence shown here is derived from an EMBL/GenBank/DDBJ whole genome shotgun (WGS) entry which is preliminary data.</text>
</comment>
<dbReference type="VEuPathDB" id="FungiDB:BON22_4375"/>
<evidence type="ECO:0000256" key="7">
    <source>
        <dbReference type="ARBA" id="ARBA00022989"/>
    </source>
</evidence>
<evidence type="ECO:0000256" key="3">
    <source>
        <dbReference type="ARBA" id="ARBA00022448"/>
    </source>
</evidence>
<dbReference type="PROSITE" id="PS50920">
    <property type="entry name" value="SOLCAR"/>
    <property type="match status" value="3"/>
</dbReference>
<evidence type="ECO:0000256" key="12">
    <source>
        <dbReference type="RuleBase" id="RU000488"/>
    </source>
</evidence>
<keyword evidence="4 11" id="KW-0812">Transmembrane</keyword>
<evidence type="ECO:0000256" key="8">
    <source>
        <dbReference type="ARBA" id="ARBA00023128"/>
    </source>
</evidence>
<evidence type="ECO:0000256" key="5">
    <source>
        <dbReference type="ARBA" id="ARBA00022737"/>
    </source>
</evidence>
<dbReference type="Gene3D" id="1.50.40.10">
    <property type="entry name" value="Mitochondrial carrier domain"/>
    <property type="match status" value="1"/>
</dbReference>
<reference evidence="14" key="1">
    <citation type="journal article" date="2017" name="Genome Announc.">
        <title>Genome sequences of Cyberlindnera fabianii 65, Pichia kudriavzevii 129, and Saccharomyces cerevisiae 131 isolated from fermented masau fruits in Zimbabwe.</title>
        <authorList>
            <person name="van Rijswijck I.M.H."/>
            <person name="Derks M.F.L."/>
            <person name="Abee T."/>
            <person name="de Ridder D."/>
            <person name="Smid E.J."/>
        </authorList>
    </citation>
    <scope>NUCLEOTIDE SEQUENCE [LARGE SCALE GENOMIC DNA]</scope>
    <source>
        <strain evidence="14">65</strain>
    </source>
</reference>
<gene>
    <name evidence="13" type="ORF">BON22_4375</name>
</gene>
<evidence type="ECO:0000256" key="10">
    <source>
        <dbReference type="ARBA" id="ARBA00073559"/>
    </source>
</evidence>
<evidence type="ECO:0000313" key="14">
    <source>
        <dbReference type="Proteomes" id="UP000189513"/>
    </source>
</evidence>
<keyword evidence="14" id="KW-1185">Reference proteome</keyword>
<evidence type="ECO:0000256" key="6">
    <source>
        <dbReference type="ARBA" id="ARBA00022792"/>
    </source>
</evidence>
<name>A0A1V2L3F7_CYBFA</name>